<name>A0ABZ1D8I8_9TREE</name>
<keyword evidence="2" id="KW-0472">Membrane</keyword>
<dbReference type="GeneID" id="87958738"/>
<keyword evidence="2" id="KW-1133">Transmembrane helix</keyword>
<evidence type="ECO:0000256" key="1">
    <source>
        <dbReference type="SAM" id="MobiDB-lite"/>
    </source>
</evidence>
<reference evidence="3 4" key="1">
    <citation type="submission" date="2024-01" db="EMBL/GenBank/DDBJ databases">
        <title>Comparative genomics of Cryptococcus and Kwoniella reveals pathogenesis evolution and contrasting modes of karyotype evolution via chromosome fusion or intercentromeric recombination.</title>
        <authorList>
            <person name="Coelho M.A."/>
            <person name="David-Palma M."/>
            <person name="Shea T."/>
            <person name="Bowers K."/>
            <person name="McGinley-Smith S."/>
            <person name="Mohammad A.W."/>
            <person name="Gnirke A."/>
            <person name="Yurkov A.M."/>
            <person name="Nowrousian M."/>
            <person name="Sun S."/>
            <person name="Cuomo C.A."/>
            <person name="Heitman J."/>
        </authorList>
    </citation>
    <scope>NUCLEOTIDE SEQUENCE [LARGE SCALE GENOMIC DNA]</scope>
    <source>
        <strain evidence="3">CBS 11374</strain>
    </source>
</reference>
<feature type="compositionally biased region" description="Basic and acidic residues" evidence="1">
    <location>
        <begin position="58"/>
        <end position="82"/>
    </location>
</feature>
<protein>
    <submittedName>
        <fullName evidence="3">Uncharacterized protein</fullName>
    </submittedName>
</protein>
<keyword evidence="4" id="KW-1185">Reference proteome</keyword>
<feature type="region of interest" description="Disordered" evidence="1">
    <location>
        <begin position="714"/>
        <end position="902"/>
    </location>
</feature>
<feature type="compositionally biased region" description="Pro residues" evidence="1">
    <location>
        <begin position="799"/>
        <end position="815"/>
    </location>
</feature>
<feature type="compositionally biased region" description="Basic and acidic residues" evidence="1">
    <location>
        <begin position="144"/>
        <end position="162"/>
    </location>
</feature>
<feature type="compositionally biased region" description="Basic residues" evidence="1">
    <location>
        <begin position="273"/>
        <end position="292"/>
    </location>
</feature>
<feature type="region of interest" description="Disordered" evidence="1">
    <location>
        <begin position="271"/>
        <end position="294"/>
    </location>
</feature>
<evidence type="ECO:0000313" key="3">
    <source>
        <dbReference type="EMBL" id="WRT69619.1"/>
    </source>
</evidence>
<evidence type="ECO:0000256" key="2">
    <source>
        <dbReference type="SAM" id="Phobius"/>
    </source>
</evidence>
<dbReference type="EMBL" id="CP141889">
    <property type="protein sequence ID" value="WRT69619.1"/>
    <property type="molecule type" value="Genomic_DNA"/>
</dbReference>
<gene>
    <name evidence="3" type="ORF">IL334_006608</name>
</gene>
<proteinExistence type="predicted"/>
<organism evidence="3 4">
    <name type="scientific">Kwoniella shivajii</name>
    <dbReference type="NCBI Taxonomy" id="564305"/>
    <lineage>
        <taxon>Eukaryota</taxon>
        <taxon>Fungi</taxon>
        <taxon>Dikarya</taxon>
        <taxon>Basidiomycota</taxon>
        <taxon>Agaricomycotina</taxon>
        <taxon>Tremellomycetes</taxon>
        <taxon>Tremellales</taxon>
        <taxon>Cryptococcaceae</taxon>
        <taxon>Kwoniella</taxon>
    </lineage>
</organism>
<feature type="region of interest" description="Disordered" evidence="1">
    <location>
        <begin position="37"/>
        <end position="194"/>
    </location>
</feature>
<dbReference type="Proteomes" id="UP001329825">
    <property type="component" value="Chromosome 9"/>
</dbReference>
<keyword evidence="2" id="KW-0812">Transmembrane</keyword>
<feature type="compositionally biased region" description="Pro residues" evidence="1">
    <location>
        <begin position="771"/>
        <end position="790"/>
    </location>
</feature>
<feature type="compositionally biased region" description="Polar residues" evidence="1">
    <location>
        <begin position="857"/>
        <end position="875"/>
    </location>
</feature>
<sequence>MAPRVQTYRSGGSARSIVIVLFIVLVVYVFFFGNKRKKSSASAGDGDSSSDRARRHQQGGEDRFNPDNPNDDRRYSGDPKNDKRQKKDKKKKVEWEQPNTVPPLSAVPDHRTASPTRSAFRKRGPDDSLPPSPNTAKKNGIKWVDQEGKSPTEITKHFRKWNDFSSLTDESDKPYQHKEKKPEGPSKGVPNPIRWSASALSNKQNLSLPADLLKIMADIEKIASAKPGDQKLWGMALQDSWDDHLGSIPKVAVNIAAELAKHITRKDVNALSKKMKQRQKIGKTPGKPKRDKHRDFNAFTKNIGVDMNAPEFSYKLTLAWYLDTMRAKAYDTNMVIDDEFVPMTNDPETEKISHILGWMEYLGYLNKVQRLFVGLDLSGLAMRAQAMSENGGLRLDLTVFLPCDEDIEEPREYARRLLDSCGAFRMFHVDIVKSLDRTEHDVIDQDPFTRRRLIFRPGWTVKGVDSSKLSSPTPDHSIAQKMLITRDPIVIELPEKIRSKVPNRWIAAMGSSSFRKVLTRLSPGEIVFQKNRQYTWDKASLTPKNSTLSPAKFWLAWHMCGESLHRFKGKKGIDEQITSADYVRSLDLAGYVPLHMIKPHPTFLTIDGYPALEILVLAYIPLGQQGSTIELILNPKYGLRHELDRTKKPTRHLSQPVKLKLFISIANIQVKLQLQDDIDKFLTLSAGEGQGENVSDHIQHTLSNVFLVDQSTAGTAGEGKVPKGIKLNYVSPDQRGNASPTNDDGWHTPPVYETQPPVRPSATPPGGQGPFQPPPAPPSPGNPARPPGPGPQNSQGPFSIPPSPGRYPPLPPRAPAPTQQNGPQPGANTQRPETREEKAEREAHDRAKAAADVEVNETLNRQNNPVRSSGYQSPSVEEVPDEDLYKPQGRFGNLRESRNKPM</sequence>
<feature type="compositionally biased region" description="Polar residues" evidence="1">
    <location>
        <begin position="818"/>
        <end position="831"/>
    </location>
</feature>
<dbReference type="RefSeq" id="XP_062794358.1">
    <property type="nucleotide sequence ID" value="XM_062938307.1"/>
</dbReference>
<feature type="compositionally biased region" description="Basic and acidic residues" evidence="1">
    <location>
        <begin position="832"/>
        <end position="851"/>
    </location>
</feature>
<evidence type="ECO:0000313" key="4">
    <source>
        <dbReference type="Proteomes" id="UP001329825"/>
    </source>
</evidence>
<feature type="compositionally biased region" description="Basic residues" evidence="1">
    <location>
        <begin position="83"/>
        <end position="92"/>
    </location>
</feature>
<feature type="compositionally biased region" description="Basic and acidic residues" evidence="1">
    <location>
        <begin position="170"/>
        <end position="184"/>
    </location>
</feature>
<feature type="compositionally biased region" description="Basic and acidic residues" evidence="1">
    <location>
        <begin position="893"/>
        <end position="902"/>
    </location>
</feature>
<feature type="transmembrane region" description="Helical" evidence="2">
    <location>
        <begin position="12"/>
        <end position="33"/>
    </location>
</feature>
<accession>A0ABZ1D8I8</accession>